<gene>
    <name evidence="1" type="ORF">GKA01_17350</name>
</gene>
<dbReference type="EMBL" id="BJVA01000009">
    <property type="protein sequence ID" value="GEK96538.1"/>
    <property type="molecule type" value="Genomic_DNA"/>
</dbReference>
<name>A0A511B804_9PROT</name>
<dbReference type="RefSeq" id="WP_146861529.1">
    <property type="nucleotide sequence ID" value="NZ_BARK01000031.1"/>
</dbReference>
<sequence>MAQYLPPTSRRTTALLAPVLMLGACVSGQETNMTRGHTRQSPSAYTSRTFPGEPDFSSATHGNLAGALHYCLRSAALTKDEAVHLQPVDQVGTDYSAGRQGILQVLNAQTGQHEQYALPSMPQPARRAVCTSVATRIRQFQPEQRFPVSTSGL</sequence>
<organism evidence="1 2">
    <name type="scientific">Gluconobacter kanchanaburiensis NBRC 103587</name>
    <dbReference type="NCBI Taxonomy" id="1307948"/>
    <lineage>
        <taxon>Bacteria</taxon>
        <taxon>Pseudomonadati</taxon>
        <taxon>Pseudomonadota</taxon>
        <taxon>Alphaproteobacteria</taxon>
        <taxon>Acetobacterales</taxon>
        <taxon>Acetobacteraceae</taxon>
        <taxon>Gluconobacter</taxon>
    </lineage>
</organism>
<proteinExistence type="predicted"/>
<dbReference type="Proteomes" id="UP000321079">
    <property type="component" value="Unassembled WGS sequence"/>
</dbReference>
<reference evidence="1 2" key="1">
    <citation type="submission" date="2019-07" db="EMBL/GenBank/DDBJ databases">
        <title>Whole genome shotgun sequence of Gluconobacter kanchanaburiensis NBRC 103587.</title>
        <authorList>
            <person name="Hosoyama A."/>
            <person name="Uohara A."/>
            <person name="Ohji S."/>
            <person name="Ichikawa N."/>
        </authorList>
    </citation>
    <scope>NUCLEOTIDE SEQUENCE [LARGE SCALE GENOMIC DNA]</scope>
    <source>
        <strain evidence="1 2">NBRC 103587</strain>
    </source>
</reference>
<comment type="caution">
    <text evidence="1">The sequence shown here is derived from an EMBL/GenBank/DDBJ whole genome shotgun (WGS) entry which is preliminary data.</text>
</comment>
<evidence type="ECO:0000313" key="2">
    <source>
        <dbReference type="Proteomes" id="UP000321079"/>
    </source>
</evidence>
<keyword evidence="2" id="KW-1185">Reference proteome</keyword>
<dbReference type="AlphaFoldDB" id="A0A511B804"/>
<evidence type="ECO:0000313" key="1">
    <source>
        <dbReference type="EMBL" id="GEK96538.1"/>
    </source>
</evidence>
<protein>
    <submittedName>
        <fullName evidence="1">Uncharacterized protein</fullName>
    </submittedName>
</protein>
<accession>A0A511B804</accession>
<dbReference type="OrthoDB" id="7282607at2"/>